<keyword evidence="7" id="KW-0539">Nucleus</keyword>
<dbReference type="EMBL" id="JANBPY010000912">
    <property type="protein sequence ID" value="KAJ1962799.1"/>
    <property type="molecule type" value="Genomic_DNA"/>
</dbReference>
<evidence type="ECO:0000256" key="3">
    <source>
        <dbReference type="ARBA" id="ARBA00022833"/>
    </source>
</evidence>
<dbReference type="PRINTS" id="PR00617">
    <property type="entry name" value="COPPERFIST"/>
</dbReference>
<dbReference type="AlphaFoldDB" id="A0A9W8ANI6"/>
<evidence type="ECO:0000256" key="1">
    <source>
        <dbReference type="ARBA" id="ARBA00004123"/>
    </source>
</evidence>
<dbReference type="InterPro" id="IPR001083">
    <property type="entry name" value="Cu_fist_DNA-bd_dom"/>
</dbReference>
<dbReference type="FunFam" id="3.90.430.10:FF:000001">
    <property type="entry name" value="Copper fist DNA-binding protein"/>
    <property type="match status" value="1"/>
</dbReference>
<evidence type="ECO:0000256" key="8">
    <source>
        <dbReference type="SAM" id="MobiDB-lite"/>
    </source>
</evidence>
<evidence type="ECO:0000313" key="11">
    <source>
        <dbReference type="Proteomes" id="UP001150925"/>
    </source>
</evidence>
<dbReference type="Pfam" id="PF00649">
    <property type="entry name" value="Copper-fist"/>
    <property type="match status" value="1"/>
</dbReference>
<keyword evidence="6" id="KW-0804">Transcription</keyword>
<accession>A0A9W8ANI6</accession>
<dbReference type="InterPro" id="IPR036395">
    <property type="entry name" value="Cu_fist_DNA-bd_dom_sf"/>
</dbReference>
<dbReference type="PROSITE" id="PS50073">
    <property type="entry name" value="COPPER_FIST_2"/>
    <property type="match status" value="1"/>
</dbReference>
<feature type="compositionally biased region" description="Polar residues" evidence="8">
    <location>
        <begin position="139"/>
        <end position="151"/>
    </location>
</feature>
<dbReference type="PANTHER" id="PTHR28088">
    <property type="entry name" value="TRANSCRIPTIONAL ACTIVATOR HAA1-RELATED"/>
    <property type="match status" value="1"/>
</dbReference>
<sequence>MLLIDGKKYSCHKCIKGHRASSCTHRDRELVEVRPKGRPQSQCPKCRELRKTRSIHTKCVCGEESYTKRRKVSSTNEIESLLNPCDCSKTAFCICCRPVFDKVFKSSSRQLGRGAVKGNEVTPAGLAASPASGRRDTRSSSTPTGNHSPTASPDAFVNMLYQTVGKRSFSDATRSPPKGSSCCGGTQTALLADGASSPSSTSTANIRKNNTGTAGGCQLSVGGSCGCGCDCSAELHQLLIKYPNAEDLKQVLMSKYGSPQEQSSTPHEATTTTPALDGGENRQTHTPFAPASCCSSTATSTGTSKSCCAKKPSSSLKGSQKRSTKCACQGNTCRCSKGCSNCSCRSPITGDNAFINNVTPPIDLPDSPRGETSDTLPQVTDKDTVPSAYNIYIDPYGAPSCACGCDKPSQECRDCMKDLCEEYLLRPRNIS</sequence>
<dbReference type="GO" id="GO:0000981">
    <property type="term" value="F:DNA-binding transcription factor activity, RNA polymerase II-specific"/>
    <property type="evidence" value="ECO:0007669"/>
    <property type="project" value="TreeGrafter"/>
</dbReference>
<feature type="compositionally biased region" description="Polar residues" evidence="8">
    <location>
        <begin position="257"/>
        <end position="274"/>
    </location>
</feature>
<evidence type="ECO:0000256" key="5">
    <source>
        <dbReference type="ARBA" id="ARBA00023015"/>
    </source>
</evidence>
<keyword evidence="4" id="KW-0186">Copper</keyword>
<dbReference type="InterPro" id="IPR051763">
    <property type="entry name" value="Copper_Homeo_Regul"/>
</dbReference>
<dbReference type="GO" id="GO:0005634">
    <property type="term" value="C:nucleus"/>
    <property type="evidence" value="ECO:0007669"/>
    <property type="project" value="UniProtKB-SubCell"/>
</dbReference>
<evidence type="ECO:0000313" key="10">
    <source>
        <dbReference type="EMBL" id="KAJ1962799.1"/>
    </source>
</evidence>
<evidence type="ECO:0000256" key="4">
    <source>
        <dbReference type="ARBA" id="ARBA00023008"/>
    </source>
</evidence>
<evidence type="ECO:0000256" key="6">
    <source>
        <dbReference type="ARBA" id="ARBA00023163"/>
    </source>
</evidence>
<keyword evidence="2" id="KW-0479">Metal-binding</keyword>
<dbReference type="SMART" id="SM01090">
    <property type="entry name" value="Copper-fist"/>
    <property type="match status" value="1"/>
</dbReference>
<dbReference type="GO" id="GO:0005507">
    <property type="term" value="F:copper ion binding"/>
    <property type="evidence" value="ECO:0007669"/>
    <property type="project" value="InterPro"/>
</dbReference>
<feature type="region of interest" description="Disordered" evidence="8">
    <location>
        <begin position="256"/>
        <end position="282"/>
    </location>
</feature>
<feature type="region of interest" description="Disordered" evidence="8">
    <location>
        <begin position="297"/>
        <end position="320"/>
    </location>
</feature>
<evidence type="ECO:0000256" key="7">
    <source>
        <dbReference type="ARBA" id="ARBA00023242"/>
    </source>
</evidence>
<dbReference type="PANTHER" id="PTHR28088:SF5">
    <property type="entry name" value="TRANSCRIPTIONAL ACTIVATOR HAA1-RELATED"/>
    <property type="match status" value="1"/>
</dbReference>
<keyword evidence="5" id="KW-0805">Transcription regulation</keyword>
<proteinExistence type="predicted"/>
<dbReference type="GO" id="GO:0000978">
    <property type="term" value="F:RNA polymerase II cis-regulatory region sequence-specific DNA binding"/>
    <property type="evidence" value="ECO:0007669"/>
    <property type="project" value="TreeGrafter"/>
</dbReference>
<evidence type="ECO:0000256" key="2">
    <source>
        <dbReference type="ARBA" id="ARBA00022723"/>
    </source>
</evidence>
<dbReference type="GO" id="GO:0006878">
    <property type="term" value="P:intracellular copper ion homeostasis"/>
    <property type="evidence" value="ECO:0007669"/>
    <property type="project" value="TreeGrafter"/>
</dbReference>
<feature type="region of interest" description="Disordered" evidence="8">
    <location>
        <begin position="122"/>
        <end position="153"/>
    </location>
</feature>
<gene>
    <name evidence="10" type="primary">CUP2</name>
    <name evidence="10" type="ORF">IWQ62_003413</name>
</gene>
<reference evidence="10" key="1">
    <citation type="submission" date="2022-07" db="EMBL/GenBank/DDBJ databases">
        <title>Phylogenomic reconstructions and comparative analyses of Kickxellomycotina fungi.</title>
        <authorList>
            <person name="Reynolds N.K."/>
            <person name="Stajich J.E."/>
            <person name="Barry K."/>
            <person name="Grigoriev I.V."/>
            <person name="Crous P."/>
            <person name="Smith M.E."/>
        </authorList>
    </citation>
    <scope>NUCLEOTIDE SEQUENCE</scope>
    <source>
        <strain evidence="10">RSA 1196</strain>
    </source>
</reference>
<dbReference type="Gene3D" id="3.90.430.10">
    <property type="entry name" value="Copper fist DNA-binding domain"/>
    <property type="match status" value="1"/>
</dbReference>
<feature type="compositionally biased region" description="Low complexity" evidence="8">
    <location>
        <begin position="297"/>
        <end position="317"/>
    </location>
</feature>
<keyword evidence="11" id="KW-1185">Reference proteome</keyword>
<comment type="subcellular location">
    <subcellularLocation>
        <location evidence="1">Nucleus</location>
    </subcellularLocation>
</comment>
<comment type="caution">
    <text evidence="10">The sequence shown here is derived from an EMBL/GenBank/DDBJ whole genome shotgun (WGS) entry which is preliminary data.</text>
</comment>
<evidence type="ECO:0000259" key="9">
    <source>
        <dbReference type="PROSITE" id="PS50073"/>
    </source>
</evidence>
<protein>
    <submittedName>
        <fullName evidence="10">Copper-binding transcription factor</fullName>
    </submittedName>
</protein>
<dbReference type="GO" id="GO:0006879">
    <property type="term" value="P:intracellular iron ion homeostasis"/>
    <property type="evidence" value="ECO:0007669"/>
    <property type="project" value="TreeGrafter"/>
</dbReference>
<dbReference type="SMART" id="SM00412">
    <property type="entry name" value="Cu_FIST"/>
    <property type="match status" value="1"/>
</dbReference>
<dbReference type="Proteomes" id="UP001150925">
    <property type="component" value="Unassembled WGS sequence"/>
</dbReference>
<dbReference type="SUPFAM" id="SSF57879">
    <property type="entry name" value="Zinc domain conserved in yeast copper-regulated transcription factors"/>
    <property type="match status" value="1"/>
</dbReference>
<feature type="domain" description="Copper-fist" evidence="9">
    <location>
        <begin position="1"/>
        <end position="40"/>
    </location>
</feature>
<keyword evidence="3" id="KW-0862">Zinc</keyword>
<organism evidence="10 11">
    <name type="scientific">Dispira parvispora</name>
    <dbReference type="NCBI Taxonomy" id="1520584"/>
    <lineage>
        <taxon>Eukaryota</taxon>
        <taxon>Fungi</taxon>
        <taxon>Fungi incertae sedis</taxon>
        <taxon>Zoopagomycota</taxon>
        <taxon>Kickxellomycotina</taxon>
        <taxon>Dimargaritomycetes</taxon>
        <taxon>Dimargaritales</taxon>
        <taxon>Dimargaritaceae</taxon>
        <taxon>Dispira</taxon>
    </lineage>
</organism>
<name>A0A9W8ANI6_9FUNG</name>
<dbReference type="GO" id="GO:0045944">
    <property type="term" value="P:positive regulation of transcription by RNA polymerase II"/>
    <property type="evidence" value="ECO:0007669"/>
    <property type="project" value="TreeGrafter"/>
</dbReference>
<dbReference type="OrthoDB" id="5600085at2759"/>